<name>A0A803Y9W2_MELGA</name>
<organism evidence="1 2">
    <name type="scientific">Meleagris gallopavo</name>
    <name type="common">Wild turkey</name>
    <dbReference type="NCBI Taxonomy" id="9103"/>
    <lineage>
        <taxon>Eukaryota</taxon>
        <taxon>Metazoa</taxon>
        <taxon>Chordata</taxon>
        <taxon>Craniata</taxon>
        <taxon>Vertebrata</taxon>
        <taxon>Euteleostomi</taxon>
        <taxon>Archelosauria</taxon>
        <taxon>Archosauria</taxon>
        <taxon>Dinosauria</taxon>
        <taxon>Saurischia</taxon>
        <taxon>Theropoda</taxon>
        <taxon>Coelurosauria</taxon>
        <taxon>Aves</taxon>
        <taxon>Neognathae</taxon>
        <taxon>Galloanserae</taxon>
        <taxon>Galliformes</taxon>
        <taxon>Phasianidae</taxon>
        <taxon>Meleagridinae</taxon>
        <taxon>Meleagris</taxon>
    </lineage>
</organism>
<keyword evidence="2" id="KW-1185">Reference proteome</keyword>
<reference evidence="1 2" key="1">
    <citation type="journal article" date="2010" name="PLoS Biol.">
        <title>Multi-platform next-generation sequencing of the domestic turkey (Meleagris gallopavo): genome assembly and analysis.</title>
        <authorList>
            <person name="Dalloul R.A."/>
            <person name="Long J.A."/>
            <person name="Zimin A.V."/>
            <person name="Aslam L."/>
            <person name="Beal K."/>
            <person name="Blomberg L.A."/>
            <person name="Bouffard P."/>
            <person name="Burt D.W."/>
            <person name="Crasta O."/>
            <person name="Crooijmans R.P."/>
            <person name="Cooper K."/>
            <person name="Coulombe R.A."/>
            <person name="De S."/>
            <person name="Delany M.E."/>
            <person name="Dodgson J.B."/>
            <person name="Dong J.J."/>
            <person name="Evans C."/>
            <person name="Frederickson K.M."/>
            <person name="Flicek P."/>
            <person name="Florea L."/>
            <person name="Folkerts O."/>
            <person name="Groenen M.A."/>
            <person name="Harkins T.T."/>
            <person name="Herrero J."/>
            <person name="Hoffmann S."/>
            <person name="Megens H.J."/>
            <person name="Jiang A."/>
            <person name="de Jong P."/>
            <person name="Kaiser P."/>
            <person name="Kim H."/>
            <person name="Kim K.W."/>
            <person name="Kim S."/>
            <person name="Langenberger D."/>
            <person name="Lee M.K."/>
            <person name="Lee T."/>
            <person name="Mane S."/>
            <person name="Marcais G."/>
            <person name="Marz M."/>
            <person name="McElroy A.P."/>
            <person name="Modise T."/>
            <person name="Nefedov M."/>
            <person name="Notredame C."/>
            <person name="Paton I.R."/>
            <person name="Payne W.S."/>
            <person name="Pertea G."/>
            <person name="Prickett D."/>
            <person name="Puiu D."/>
            <person name="Qioa D."/>
            <person name="Raineri E."/>
            <person name="Ruffier M."/>
            <person name="Salzberg S.L."/>
            <person name="Schatz M.C."/>
            <person name="Scheuring C."/>
            <person name="Schmidt C.J."/>
            <person name="Schroeder S."/>
            <person name="Searle S.M."/>
            <person name="Smith E.J."/>
            <person name="Smith J."/>
            <person name="Sonstegard T.S."/>
            <person name="Stadler P.F."/>
            <person name="Tafer H."/>
            <person name="Tu Z.J."/>
            <person name="Van Tassell C.P."/>
            <person name="Vilella A.J."/>
            <person name="Williams K.P."/>
            <person name="Yorke J.A."/>
            <person name="Zhang L."/>
            <person name="Zhang H.B."/>
            <person name="Zhang X."/>
            <person name="Zhang Y."/>
            <person name="Reed K.M."/>
        </authorList>
    </citation>
    <scope>NUCLEOTIDE SEQUENCE [LARGE SCALE GENOMIC DNA]</scope>
</reference>
<dbReference type="AlphaFoldDB" id="A0A803Y9W2"/>
<reference evidence="1" key="3">
    <citation type="submission" date="2025-09" db="UniProtKB">
        <authorList>
            <consortium name="Ensembl"/>
        </authorList>
    </citation>
    <scope>IDENTIFICATION</scope>
</reference>
<reference evidence="1" key="2">
    <citation type="submission" date="2025-08" db="UniProtKB">
        <authorList>
            <consortium name="Ensembl"/>
        </authorList>
    </citation>
    <scope>IDENTIFICATION</scope>
</reference>
<proteinExistence type="predicted"/>
<sequence length="117" mass="12451">GRCSPEQGWLLLLWTTPNLRVPVPGVLSSLPLCHCPTWGHLHTSLAGCDGDADAFLPRCPMGTSGTRHMVTQEDAAMCHVLTINLLSKAVLGWCPILPISSHVAISCSKAAGREPTL</sequence>
<dbReference type="Ensembl" id="ENSMGAT00000029952.1">
    <property type="protein sequence ID" value="ENSMGAP00000028559.1"/>
    <property type="gene ID" value="ENSMGAG00000020815.1"/>
</dbReference>
<dbReference type="InParanoid" id="A0A803Y9W2"/>
<evidence type="ECO:0000313" key="1">
    <source>
        <dbReference type="Ensembl" id="ENSMGAP00000028559.1"/>
    </source>
</evidence>
<evidence type="ECO:0000313" key="2">
    <source>
        <dbReference type="Proteomes" id="UP000001645"/>
    </source>
</evidence>
<protein>
    <submittedName>
        <fullName evidence="1">Uncharacterized protein</fullName>
    </submittedName>
</protein>
<dbReference type="Proteomes" id="UP000001645">
    <property type="component" value="Chromosome 25"/>
</dbReference>
<accession>A0A803Y9W2</accession>